<comment type="caution">
    <text evidence="7">The sequence shown here is derived from an EMBL/GenBank/DDBJ whole genome shotgun (WGS) entry which is preliminary data.</text>
</comment>
<feature type="domain" description="Methylamine utilisation protein MauE" evidence="6">
    <location>
        <begin position="28"/>
        <end position="154"/>
    </location>
</feature>
<evidence type="ECO:0000256" key="1">
    <source>
        <dbReference type="ARBA" id="ARBA00004141"/>
    </source>
</evidence>
<dbReference type="Proteomes" id="UP000448292">
    <property type="component" value="Unassembled WGS sequence"/>
</dbReference>
<dbReference type="AlphaFoldDB" id="A0A7M3MAL5"/>
<evidence type="ECO:0000313" key="7">
    <source>
        <dbReference type="EMBL" id="TVM14832.1"/>
    </source>
</evidence>
<gene>
    <name evidence="7" type="ORF">DPQ33_16530</name>
</gene>
<protein>
    <submittedName>
        <fullName evidence="7">DoxX family protein</fullName>
    </submittedName>
</protein>
<feature type="transmembrane region" description="Helical" evidence="5">
    <location>
        <begin position="68"/>
        <end position="87"/>
    </location>
</feature>
<comment type="subcellular location">
    <subcellularLocation>
        <location evidence="1">Membrane</location>
        <topology evidence="1">Multi-pass membrane protein</topology>
    </subcellularLocation>
</comment>
<accession>A0A7M3MAL5</accession>
<reference evidence="7 8" key="1">
    <citation type="submission" date="2018-06" db="EMBL/GenBank/DDBJ databases">
        <title>Complete genome of Desulfovibrio indonesiensis P37SLT.</title>
        <authorList>
            <person name="Crispim J.S."/>
            <person name="Vidigal P.M.P."/>
            <person name="Silva L.C.F."/>
            <person name="Laguardia C.N."/>
            <person name="Araujo L.C."/>
            <person name="Dias R.S."/>
            <person name="Sousa M.P."/>
            <person name="Paula S.O."/>
            <person name="Silva C."/>
        </authorList>
    </citation>
    <scope>NUCLEOTIDE SEQUENCE [LARGE SCALE GENOMIC DNA]</scope>
    <source>
        <strain evidence="7 8">P37SLT</strain>
    </source>
</reference>
<dbReference type="UniPathway" id="UPA00895"/>
<proteinExistence type="predicted"/>
<evidence type="ECO:0000313" key="8">
    <source>
        <dbReference type="Proteomes" id="UP000448292"/>
    </source>
</evidence>
<evidence type="ECO:0000256" key="3">
    <source>
        <dbReference type="ARBA" id="ARBA00022989"/>
    </source>
</evidence>
<dbReference type="EMBL" id="QMIE01000020">
    <property type="protein sequence ID" value="TVM14832.1"/>
    <property type="molecule type" value="Genomic_DNA"/>
</dbReference>
<feature type="transmembrane region" description="Helical" evidence="5">
    <location>
        <begin position="94"/>
        <end position="116"/>
    </location>
</feature>
<feature type="transmembrane region" description="Helical" evidence="5">
    <location>
        <begin position="30"/>
        <end position="48"/>
    </location>
</feature>
<keyword evidence="4 5" id="KW-0472">Membrane</keyword>
<evidence type="ECO:0000256" key="2">
    <source>
        <dbReference type="ARBA" id="ARBA00022692"/>
    </source>
</evidence>
<keyword evidence="8" id="KW-1185">Reference proteome</keyword>
<sequence>MRTYEQARESSRDPSIAVDFLFRSRLPYHALRLTLAGFFLVAAVYKFADLHGFADTIAAFGIVPAPLAGWTALFLPIAELVAALALAFDIRGGLSAITALTLLFIVVLAYGIALGLDIDCGCYGPGDPEAEAFSSLRTSLYRDFWFLALAGYCFFWRRLNRHRPLGIRESVQRLLRAVHH</sequence>
<dbReference type="OrthoDB" id="5420183at2"/>
<keyword evidence="2 5" id="KW-0812">Transmembrane</keyword>
<evidence type="ECO:0000256" key="4">
    <source>
        <dbReference type="ARBA" id="ARBA00023136"/>
    </source>
</evidence>
<dbReference type="GO" id="GO:0016020">
    <property type="term" value="C:membrane"/>
    <property type="evidence" value="ECO:0007669"/>
    <property type="project" value="UniProtKB-SubCell"/>
</dbReference>
<name>A0A7M3MAL5_9BACT</name>
<evidence type="ECO:0000256" key="5">
    <source>
        <dbReference type="SAM" id="Phobius"/>
    </source>
</evidence>
<dbReference type="GO" id="GO:0030416">
    <property type="term" value="P:methylamine metabolic process"/>
    <property type="evidence" value="ECO:0007669"/>
    <property type="project" value="InterPro"/>
</dbReference>
<dbReference type="Pfam" id="PF07291">
    <property type="entry name" value="MauE"/>
    <property type="match status" value="1"/>
</dbReference>
<evidence type="ECO:0000259" key="6">
    <source>
        <dbReference type="Pfam" id="PF07291"/>
    </source>
</evidence>
<keyword evidence="3 5" id="KW-1133">Transmembrane helix</keyword>
<organism evidence="7 8">
    <name type="scientific">Oceanidesulfovibrio indonesiensis</name>
    <dbReference type="NCBI Taxonomy" id="54767"/>
    <lineage>
        <taxon>Bacteria</taxon>
        <taxon>Pseudomonadati</taxon>
        <taxon>Thermodesulfobacteriota</taxon>
        <taxon>Desulfovibrionia</taxon>
        <taxon>Desulfovibrionales</taxon>
        <taxon>Desulfovibrionaceae</taxon>
        <taxon>Oceanidesulfovibrio</taxon>
    </lineage>
</organism>
<dbReference type="RefSeq" id="WP_144304334.1">
    <property type="nucleotide sequence ID" value="NZ_QMIE01000020.1"/>
</dbReference>
<feature type="transmembrane region" description="Helical" evidence="5">
    <location>
        <begin position="144"/>
        <end position="160"/>
    </location>
</feature>
<dbReference type="InterPro" id="IPR009908">
    <property type="entry name" value="Methylamine_util_MauE"/>
</dbReference>